<dbReference type="InterPro" id="IPR007339">
    <property type="entry name" value="RclC-like"/>
</dbReference>
<accession>A0A6P1QXF7</accession>
<dbReference type="Proteomes" id="UP000464318">
    <property type="component" value="Chromosome"/>
</dbReference>
<evidence type="ECO:0000313" key="1">
    <source>
        <dbReference type="EMBL" id="QHN65561.1"/>
    </source>
</evidence>
<dbReference type="KEGG" id="bcad:DBX24_06525"/>
<proteinExistence type="predicted"/>
<dbReference type="PANTHER" id="PTHR40106">
    <property type="entry name" value="INNER MEMBRANE PROTEIN RCLC"/>
    <property type="match status" value="1"/>
</dbReference>
<dbReference type="PANTHER" id="PTHR40106:SF1">
    <property type="entry name" value="INNER MEMBRANE PROTEIN RCLC"/>
    <property type="match status" value="1"/>
</dbReference>
<name>A0A6P1QXF7_9FLAO</name>
<sequence>MTKRLNNKISQTGFYIQIFAASLILLWIGIFKFTPSEAKAIQDLVENHFITFWVYEKFSLQTVSNIIGIIEISIALLLLLGFTFRKLWNIAGAGMLILFSITLSYLFTTPNTFRMVDNIPITDFFILKDLCYLGLGAVLLGYSNNK</sequence>
<protein>
    <submittedName>
        <fullName evidence="1">DUF417 family protein</fullName>
    </submittedName>
</protein>
<dbReference type="AlphaFoldDB" id="A0A6P1QXF7"/>
<dbReference type="EMBL" id="CP029149">
    <property type="protein sequence ID" value="QHN65561.1"/>
    <property type="molecule type" value="Genomic_DNA"/>
</dbReference>
<dbReference type="PIRSF" id="PIRSF028065">
    <property type="entry name" value="UCP028065"/>
    <property type="match status" value="1"/>
</dbReference>
<gene>
    <name evidence="1" type="ORF">DBX24_06525</name>
</gene>
<organism evidence="1 2">
    <name type="scientific">Bergeyella cardium</name>
    <dbReference type="NCBI Taxonomy" id="1585976"/>
    <lineage>
        <taxon>Bacteria</taxon>
        <taxon>Pseudomonadati</taxon>
        <taxon>Bacteroidota</taxon>
        <taxon>Flavobacteriia</taxon>
        <taxon>Flavobacteriales</taxon>
        <taxon>Weeksellaceae</taxon>
        <taxon>Bergeyella</taxon>
    </lineage>
</organism>
<dbReference type="RefSeq" id="WP_120489428.1">
    <property type="nucleotide sequence ID" value="NZ_CP029149.1"/>
</dbReference>
<reference evidence="1 2" key="1">
    <citation type="submission" date="2018-04" db="EMBL/GenBank/DDBJ databases">
        <title>Characteristic and Complete Genome Sequencing of A Novel Member of Infective Endocarditis Causative Bacteria: Bergeyella cardium QL-PH.</title>
        <authorList>
            <person name="Pan H."/>
            <person name="Sun E."/>
            <person name="Zhang Y."/>
        </authorList>
    </citation>
    <scope>NUCLEOTIDE SEQUENCE [LARGE SCALE GENOMIC DNA]</scope>
    <source>
        <strain evidence="1 2">HPQL</strain>
    </source>
</reference>
<evidence type="ECO:0000313" key="2">
    <source>
        <dbReference type="Proteomes" id="UP000464318"/>
    </source>
</evidence>
<keyword evidence="2" id="KW-1185">Reference proteome</keyword>
<dbReference type="InterPro" id="IPR016865">
    <property type="entry name" value="RclC"/>
</dbReference>
<dbReference type="OrthoDB" id="1118972at2"/>
<dbReference type="GO" id="GO:0005886">
    <property type="term" value="C:plasma membrane"/>
    <property type="evidence" value="ECO:0007669"/>
    <property type="project" value="TreeGrafter"/>
</dbReference>
<dbReference type="GO" id="GO:1901530">
    <property type="term" value="P:response to hypochlorite"/>
    <property type="evidence" value="ECO:0007669"/>
    <property type="project" value="TreeGrafter"/>
</dbReference>
<dbReference type="Pfam" id="PF04224">
    <property type="entry name" value="DUF417"/>
    <property type="match status" value="1"/>
</dbReference>